<dbReference type="InterPro" id="IPR038010">
    <property type="entry name" value="YhfW_C"/>
</dbReference>
<keyword evidence="1" id="KW-0001">2Fe-2S</keyword>
<dbReference type="Pfam" id="PF01266">
    <property type="entry name" value="DAO"/>
    <property type="match status" value="1"/>
</dbReference>
<dbReference type="InterPro" id="IPR036188">
    <property type="entry name" value="FAD/NAD-bd_sf"/>
</dbReference>
<dbReference type="EMBL" id="CP000383">
    <property type="protein sequence ID" value="ABG59328.1"/>
    <property type="molecule type" value="Genomic_DNA"/>
</dbReference>
<sequence>MKRDGQLISLWQDMPEHISRHMPAQADVVVVGGGITGISTALRLQREGKKCVILEAQNIGFGTTGGTTAHLNTLLDTPYYTIKDNFGQNNADLVFTLVSKALNLIEKNVIGYEIDCSFEWKDAYLFAHDKKQNNELDKIVESARLSGVNIDFCEQIPVPAVFEKAARLSGQAQIHATKYLYGIAEAFERMGGSIIQNCRVTDVIHEQDWTIVHASKGKIKTDHVVYATHTPPGVNVLHFEVAPYRSYVLAVTLADNNYPDALVYDLDEPYHYYRTQEVDGKKYLIFGGEDHKTGHLENTEYCFTKLESYLRKQYAIDEVAFKWSSQYFEPADGLPYIGHLPGNPSNVWVATGFGGNGMIYGTLTSCILTDLICKGESAHAQLFSPSRFKPVAGFSNIIKEGADAAAMLIGNKFAFEKIEGAVELACNEAKLVRFEGHSVGLYKNEEGKLFAVNPACPHISCNVCWNGAEKTWDCPCHGSRFSFTGELMTAPARKDLEVIERTEIKQK</sequence>
<dbReference type="GO" id="GO:0005737">
    <property type="term" value="C:cytoplasm"/>
    <property type="evidence" value="ECO:0007669"/>
    <property type="project" value="TreeGrafter"/>
</dbReference>
<protein>
    <submittedName>
        <fullName evidence="6">Probable oxidoreductase</fullName>
        <ecNumber evidence="6">1.-.-.-</ecNumber>
    </submittedName>
</protein>
<dbReference type="Gene3D" id="3.50.50.60">
    <property type="entry name" value="FAD/NAD(P)-binding domain"/>
    <property type="match status" value="1"/>
</dbReference>
<dbReference type="InterPro" id="IPR036922">
    <property type="entry name" value="Rieske_2Fe-2S_sf"/>
</dbReference>
<dbReference type="EC" id="1.-.-.-" evidence="6"/>
<evidence type="ECO:0000313" key="7">
    <source>
        <dbReference type="Proteomes" id="UP000001822"/>
    </source>
</evidence>
<evidence type="ECO:0000256" key="3">
    <source>
        <dbReference type="ARBA" id="ARBA00023004"/>
    </source>
</evidence>
<evidence type="ECO:0000313" key="6">
    <source>
        <dbReference type="EMBL" id="ABG59328.1"/>
    </source>
</evidence>
<dbReference type="SUPFAM" id="SSF50022">
    <property type="entry name" value="ISP domain"/>
    <property type="match status" value="1"/>
</dbReference>
<evidence type="ECO:0000256" key="1">
    <source>
        <dbReference type="ARBA" id="ARBA00022714"/>
    </source>
</evidence>
<dbReference type="Pfam" id="PF00355">
    <property type="entry name" value="Rieske"/>
    <property type="match status" value="1"/>
</dbReference>
<dbReference type="KEGG" id="chu:CHU_2065"/>
<dbReference type="Gene3D" id="2.102.10.10">
    <property type="entry name" value="Rieske [2Fe-2S] iron-sulphur domain"/>
    <property type="match status" value="1"/>
</dbReference>
<keyword evidence="3" id="KW-0408">Iron</keyword>
<dbReference type="Proteomes" id="UP000001822">
    <property type="component" value="Chromosome"/>
</dbReference>
<keyword evidence="6" id="KW-0560">Oxidoreductase</keyword>
<dbReference type="PANTHER" id="PTHR13847">
    <property type="entry name" value="SARCOSINE DEHYDROGENASE-RELATED"/>
    <property type="match status" value="1"/>
</dbReference>
<dbReference type="Gene3D" id="3.30.9.10">
    <property type="entry name" value="D-Amino Acid Oxidase, subunit A, domain 2"/>
    <property type="match status" value="1"/>
</dbReference>
<evidence type="ECO:0000256" key="2">
    <source>
        <dbReference type="ARBA" id="ARBA00022723"/>
    </source>
</evidence>
<keyword evidence="2" id="KW-0479">Metal-binding</keyword>
<keyword evidence="7" id="KW-1185">Reference proteome</keyword>
<name>A0A6N4SSD3_CYTH3</name>
<dbReference type="SUPFAM" id="SSF51905">
    <property type="entry name" value="FAD/NAD(P)-binding domain"/>
    <property type="match status" value="1"/>
</dbReference>
<evidence type="ECO:0000259" key="5">
    <source>
        <dbReference type="PROSITE" id="PS51296"/>
    </source>
</evidence>
<dbReference type="InterPro" id="IPR017941">
    <property type="entry name" value="Rieske_2Fe-2S"/>
</dbReference>
<gene>
    <name evidence="6" type="primary">ordL</name>
    <name evidence="6" type="ordered locus">CHU_2065</name>
</gene>
<dbReference type="GO" id="GO:0046872">
    <property type="term" value="F:metal ion binding"/>
    <property type="evidence" value="ECO:0007669"/>
    <property type="project" value="UniProtKB-KW"/>
</dbReference>
<proteinExistence type="predicted"/>
<evidence type="ECO:0000256" key="4">
    <source>
        <dbReference type="ARBA" id="ARBA00023014"/>
    </source>
</evidence>
<feature type="domain" description="Rieske" evidence="5">
    <location>
        <begin position="416"/>
        <end position="507"/>
    </location>
</feature>
<dbReference type="AlphaFoldDB" id="A0A6N4SSD3"/>
<dbReference type="PROSITE" id="PS51296">
    <property type="entry name" value="RIESKE"/>
    <property type="match status" value="1"/>
</dbReference>
<keyword evidence="4" id="KW-0411">Iron-sulfur</keyword>
<dbReference type="RefSeq" id="WP_011585445.1">
    <property type="nucleotide sequence ID" value="NC_008255.1"/>
</dbReference>
<dbReference type="PANTHER" id="PTHR13847:SF281">
    <property type="entry name" value="FAD DEPENDENT OXIDOREDUCTASE DOMAIN-CONTAINING PROTEIN"/>
    <property type="match status" value="1"/>
</dbReference>
<dbReference type="GO" id="GO:0051537">
    <property type="term" value="F:2 iron, 2 sulfur cluster binding"/>
    <property type="evidence" value="ECO:0007669"/>
    <property type="project" value="UniProtKB-KW"/>
</dbReference>
<dbReference type="InterPro" id="IPR006076">
    <property type="entry name" value="FAD-dep_OxRdtase"/>
</dbReference>
<dbReference type="OrthoDB" id="9767869at2"/>
<organism evidence="6 7">
    <name type="scientific">Cytophaga hutchinsonii (strain ATCC 33406 / DSM 1761 / CIP 103989 / NBRC 15051 / NCIMB 9469 / D465)</name>
    <dbReference type="NCBI Taxonomy" id="269798"/>
    <lineage>
        <taxon>Bacteria</taxon>
        <taxon>Pseudomonadati</taxon>
        <taxon>Bacteroidota</taxon>
        <taxon>Cytophagia</taxon>
        <taxon>Cytophagales</taxon>
        <taxon>Cytophagaceae</taxon>
        <taxon>Cytophaga</taxon>
    </lineage>
</organism>
<accession>A0A6N4SSD3</accession>
<dbReference type="CDD" id="cd03477">
    <property type="entry name" value="Rieske_YhfW_C"/>
    <property type="match status" value="1"/>
</dbReference>
<dbReference type="GO" id="GO:0016491">
    <property type="term" value="F:oxidoreductase activity"/>
    <property type="evidence" value="ECO:0007669"/>
    <property type="project" value="UniProtKB-KW"/>
</dbReference>
<reference evidence="6 7" key="1">
    <citation type="journal article" date="2007" name="Appl. Environ. Microbiol.">
        <title>Genome sequence of the cellulolytic gliding bacterium Cytophaga hutchinsonii.</title>
        <authorList>
            <person name="Xie G."/>
            <person name="Bruce D.C."/>
            <person name="Challacombe J.F."/>
            <person name="Chertkov O."/>
            <person name="Detter J.C."/>
            <person name="Gilna P."/>
            <person name="Han C.S."/>
            <person name="Lucas S."/>
            <person name="Misra M."/>
            <person name="Myers G.L."/>
            <person name="Richardson P."/>
            <person name="Tapia R."/>
            <person name="Thayer N."/>
            <person name="Thompson L.S."/>
            <person name="Brettin T.S."/>
            <person name="Henrissat B."/>
            <person name="Wilson D.B."/>
            <person name="McBride M.J."/>
        </authorList>
    </citation>
    <scope>NUCLEOTIDE SEQUENCE [LARGE SCALE GENOMIC DNA]</scope>
    <source>
        <strain evidence="7">ATCC 33406 / DSM 1761 / CIP 103989 / NBRC 15051 / NCIMB 9469 / D465</strain>
    </source>
</reference>